<reference evidence="3 4" key="1">
    <citation type="submission" date="2021-04" db="EMBL/GenBank/DDBJ databases">
        <authorList>
            <person name="Bliznina A."/>
        </authorList>
    </citation>
    <scope>NUCLEOTIDE SEQUENCE [LARGE SCALE GENOMIC DNA]</scope>
</reference>
<feature type="signal peptide" evidence="2">
    <location>
        <begin position="1"/>
        <end position="17"/>
    </location>
</feature>
<evidence type="ECO:0000313" key="4">
    <source>
        <dbReference type="Proteomes" id="UP001158576"/>
    </source>
</evidence>
<name>A0ABN7T9R4_OIKDI</name>
<feature type="transmembrane region" description="Helical" evidence="1">
    <location>
        <begin position="259"/>
        <end position="284"/>
    </location>
</feature>
<feature type="transmembrane region" description="Helical" evidence="1">
    <location>
        <begin position="229"/>
        <end position="247"/>
    </location>
</feature>
<dbReference type="EMBL" id="OU015567">
    <property type="protein sequence ID" value="CAG5112887.1"/>
    <property type="molecule type" value="Genomic_DNA"/>
</dbReference>
<protein>
    <submittedName>
        <fullName evidence="3">Oidioi.mRNA.OKI2018_I69.chr2.g7054.t1.cds</fullName>
    </submittedName>
</protein>
<feature type="transmembrane region" description="Helical" evidence="1">
    <location>
        <begin position="290"/>
        <end position="311"/>
    </location>
</feature>
<proteinExistence type="predicted"/>
<evidence type="ECO:0000313" key="3">
    <source>
        <dbReference type="EMBL" id="CAG5112887.1"/>
    </source>
</evidence>
<keyword evidence="1" id="KW-0472">Membrane</keyword>
<keyword evidence="1" id="KW-1133">Transmembrane helix</keyword>
<dbReference type="SUPFAM" id="SSF103473">
    <property type="entry name" value="MFS general substrate transporter"/>
    <property type="match status" value="1"/>
</dbReference>
<sequence length="323" mass="36759">MKRLLVILSQVAVTVFGSKCYRCMPRYGTEEQNLRYYYPVGNVSHIITSTAAQGNYFGKSCVFPTDNAIRADPKQPLGRWSKFIAKKTPHTAPFSDIVPDFDPHGKIHRNCSRTLANETDVDQKGTRKTSMKHCVPMYLNPKSTANYKSEAVLDTYVCAWSCSGDLCNSHLFGSAKQTSVLATFYISLNLSVKKSADRIFRAKSKMKKHFGLDTRIDGPYSKLIVGNTAFLSFFFFGFVLCSQIFMVEWKVMYGIDYQWAGIMPTVSIAMRIATNIFAALFYNQFSPRKWVMISAFLSIFAYSILYFAHWLPRIGMNFILNNF</sequence>
<dbReference type="InterPro" id="IPR036259">
    <property type="entry name" value="MFS_trans_sf"/>
</dbReference>
<keyword evidence="1" id="KW-0812">Transmembrane</keyword>
<dbReference type="Proteomes" id="UP001158576">
    <property type="component" value="Chromosome 2"/>
</dbReference>
<evidence type="ECO:0000256" key="1">
    <source>
        <dbReference type="SAM" id="Phobius"/>
    </source>
</evidence>
<keyword evidence="4" id="KW-1185">Reference proteome</keyword>
<organism evidence="3 4">
    <name type="scientific">Oikopleura dioica</name>
    <name type="common">Tunicate</name>
    <dbReference type="NCBI Taxonomy" id="34765"/>
    <lineage>
        <taxon>Eukaryota</taxon>
        <taxon>Metazoa</taxon>
        <taxon>Chordata</taxon>
        <taxon>Tunicata</taxon>
        <taxon>Appendicularia</taxon>
        <taxon>Copelata</taxon>
        <taxon>Oikopleuridae</taxon>
        <taxon>Oikopleura</taxon>
    </lineage>
</organism>
<evidence type="ECO:0000256" key="2">
    <source>
        <dbReference type="SAM" id="SignalP"/>
    </source>
</evidence>
<feature type="chain" id="PRO_5046769891" evidence="2">
    <location>
        <begin position="18"/>
        <end position="323"/>
    </location>
</feature>
<accession>A0ABN7T9R4</accession>
<gene>
    <name evidence="3" type="ORF">OKIOD_LOCUS15819</name>
</gene>
<keyword evidence="2" id="KW-0732">Signal</keyword>